<reference evidence="2" key="1">
    <citation type="journal article" date="2020" name="Stud. Mycol.">
        <title>101 Dothideomycetes genomes: a test case for predicting lifestyles and emergence of pathogens.</title>
        <authorList>
            <person name="Haridas S."/>
            <person name="Albert R."/>
            <person name="Binder M."/>
            <person name="Bloem J."/>
            <person name="Labutti K."/>
            <person name="Salamov A."/>
            <person name="Andreopoulos B."/>
            <person name="Baker S."/>
            <person name="Barry K."/>
            <person name="Bills G."/>
            <person name="Bluhm B."/>
            <person name="Cannon C."/>
            <person name="Castanera R."/>
            <person name="Culley D."/>
            <person name="Daum C."/>
            <person name="Ezra D."/>
            <person name="Gonzalez J."/>
            <person name="Henrissat B."/>
            <person name="Kuo A."/>
            <person name="Liang C."/>
            <person name="Lipzen A."/>
            <person name="Lutzoni F."/>
            <person name="Magnuson J."/>
            <person name="Mondo S."/>
            <person name="Nolan M."/>
            <person name="Ohm R."/>
            <person name="Pangilinan J."/>
            <person name="Park H.-J."/>
            <person name="Ramirez L."/>
            <person name="Alfaro M."/>
            <person name="Sun H."/>
            <person name="Tritt A."/>
            <person name="Yoshinaga Y."/>
            <person name="Zwiers L.-H."/>
            <person name="Turgeon B."/>
            <person name="Goodwin S."/>
            <person name="Spatafora J."/>
            <person name="Crous P."/>
            <person name="Grigoriev I."/>
        </authorList>
    </citation>
    <scope>NUCLEOTIDE SEQUENCE</scope>
    <source>
        <strain evidence="2">CBS 121410</strain>
    </source>
</reference>
<gene>
    <name evidence="2" type="ORF">K490DRAFT_20598</name>
</gene>
<organism evidence="2 3">
    <name type="scientific">Saccharata proteae CBS 121410</name>
    <dbReference type="NCBI Taxonomy" id="1314787"/>
    <lineage>
        <taxon>Eukaryota</taxon>
        <taxon>Fungi</taxon>
        <taxon>Dikarya</taxon>
        <taxon>Ascomycota</taxon>
        <taxon>Pezizomycotina</taxon>
        <taxon>Dothideomycetes</taxon>
        <taxon>Dothideomycetes incertae sedis</taxon>
        <taxon>Botryosphaeriales</taxon>
        <taxon>Saccharataceae</taxon>
        <taxon>Saccharata</taxon>
    </lineage>
</organism>
<protein>
    <submittedName>
        <fullName evidence="2">Uncharacterized protein</fullName>
    </submittedName>
</protein>
<feature type="region of interest" description="Disordered" evidence="1">
    <location>
        <begin position="92"/>
        <end position="125"/>
    </location>
</feature>
<keyword evidence="3" id="KW-1185">Reference proteome</keyword>
<dbReference type="OrthoDB" id="271448at2759"/>
<evidence type="ECO:0000313" key="3">
    <source>
        <dbReference type="Proteomes" id="UP000799776"/>
    </source>
</evidence>
<feature type="compositionally biased region" description="Low complexity" evidence="1">
    <location>
        <begin position="93"/>
        <end position="125"/>
    </location>
</feature>
<dbReference type="PANTHER" id="PTHR36578">
    <property type="entry name" value="CHROMOSOME 15, WHOLE GENOME SHOTGUN SEQUENCE"/>
    <property type="match status" value="1"/>
</dbReference>
<accession>A0A6A5YDQ5</accession>
<evidence type="ECO:0000313" key="2">
    <source>
        <dbReference type="EMBL" id="KAF2089477.1"/>
    </source>
</evidence>
<name>A0A6A5YDQ5_9PEZI</name>
<dbReference type="PANTHER" id="PTHR36578:SF1">
    <property type="entry name" value="APPLE DOMAIN-CONTAINING PROTEIN"/>
    <property type="match status" value="1"/>
</dbReference>
<feature type="non-terminal residue" evidence="2">
    <location>
        <position position="1"/>
    </location>
</feature>
<dbReference type="EMBL" id="ML978714">
    <property type="protein sequence ID" value="KAF2089477.1"/>
    <property type="molecule type" value="Genomic_DNA"/>
</dbReference>
<sequence>LSALVGLAAASPAPQVMDFNQINNAPSVSQKGPVLAAVTQTNIYDQSSAISAASADVTAAVTTVQKRWIFGFGSGSGSSSCTTSTIAKAVALPSSSSSSKPSSSPSITVTSTMGGNTGTATTSSTTACATTPEAGTYCGFINPEDPCAPQPDGYGHKVTPDTVAAFEAYSGFHKDALNAVTPLTYVQSFRDLNASTSANSYLSLVTLQSYDTQGCSQWCDNTTLCESFNIYIERDPSLNPTEGQCPDPSSITNYKCTLWGSSINATTATNQGGWRDDFQVVIVGSNGYNKINTTITPPSCGSNWNSGSQCSSGGAISKPSCNVGNHFFPGPYNPTVCAAYAEAQTAKNKAAAGWWSMWMYQPCNMFNSYMVKKNGVPMGTYCSLFNTEVDHSWATYFGGVSGSDKFDIETSMTY</sequence>
<evidence type="ECO:0000256" key="1">
    <source>
        <dbReference type="SAM" id="MobiDB-lite"/>
    </source>
</evidence>
<proteinExistence type="predicted"/>
<dbReference type="Proteomes" id="UP000799776">
    <property type="component" value="Unassembled WGS sequence"/>
</dbReference>
<feature type="non-terminal residue" evidence="2">
    <location>
        <position position="414"/>
    </location>
</feature>
<dbReference type="AlphaFoldDB" id="A0A6A5YDQ5"/>